<sequence length="373" mass="41132">MTATWNQPLTLPNGVTLKNRIAMAPMTTYSSELNGDISDQELTYYARRAKSGIGTVITACAYVQPQGAGFAWSIGTESDDRMESLTKLASAIKDNGATAILQIFHAGRQSNSQVLHGGTPVSASDVAFPREGSETPRALTGDEVEETIKAFGEATRRAIEAGFDGVEIHGANTYLIHQFFSPHSNRREDKWGQDRSAFPLAVVAEVKKAVSDYAKTPFIVGYRFSPEENYQPGFTIEEKLKLIDKLADQNLDYLHVSLQQFFDTSYDDASEKSRIERFQEVIAGRVPLMGVGSLNTKHDLDRATASGFAELFAIGRALITDPDWYKKVSENNGEGLLTEIDPDNQVALDIPDPLWDKIMNVKGWFPVKEQAGK</sequence>
<dbReference type="InterPro" id="IPR013785">
    <property type="entry name" value="Aldolase_TIM"/>
</dbReference>
<protein>
    <submittedName>
        <fullName evidence="4">NADH-dependent flavin oxidoreductase</fullName>
    </submittedName>
</protein>
<evidence type="ECO:0000256" key="2">
    <source>
        <dbReference type="ARBA" id="ARBA00023002"/>
    </source>
</evidence>
<dbReference type="InterPro" id="IPR051799">
    <property type="entry name" value="NADH_flavin_oxidoreductase"/>
</dbReference>
<dbReference type="InterPro" id="IPR001155">
    <property type="entry name" value="OxRdtase_FMN_N"/>
</dbReference>
<evidence type="ECO:0000256" key="1">
    <source>
        <dbReference type="ARBA" id="ARBA00022630"/>
    </source>
</evidence>
<keyword evidence="5" id="KW-1185">Reference proteome</keyword>
<name>A0ABV8US92_9BACL</name>
<feature type="domain" description="NADH:flavin oxidoreductase/NADH oxidase N-terminal" evidence="3">
    <location>
        <begin position="7"/>
        <end position="331"/>
    </location>
</feature>
<proteinExistence type="predicted"/>
<dbReference type="SUPFAM" id="SSF51395">
    <property type="entry name" value="FMN-linked oxidoreductases"/>
    <property type="match status" value="1"/>
</dbReference>
<dbReference type="EMBL" id="JBHSEF010000009">
    <property type="protein sequence ID" value="MFC4354171.1"/>
    <property type="molecule type" value="Genomic_DNA"/>
</dbReference>
<dbReference type="Proteomes" id="UP001595733">
    <property type="component" value="Unassembled WGS sequence"/>
</dbReference>
<comment type="caution">
    <text evidence="4">The sequence shown here is derived from an EMBL/GenBank/DDBJ whole genome shotgun (WGS) entry which is preliminary data.</text>
</comment>
<organism evidence="4 5">
    <name type="scientific">Chryseomicrobium palamuruense</name>
    <dbReference type="NCBI Taxonomy" id="682973"/>
    <lineage>
        <taxon>Bacteria</taxon>
        <taxon>Bacillati</taxon>
        <taxon>Bacillota</taxon>
        <taxon>Bacilli</taxon>
        <taxon>Bacillales</taxon>
        <taxon>Caryophanaceae</taxon>
        <taxon>Chryseomicrobium</taxon>
    </lineage>
</organism>
<dbReference type="RefSeq" id="WP_378140298.1">
    <property type="nucleotide sequence ID" value="NZ_JBHSEF010000009.1"/>
</dbReference>
<evidence type="ECO:0000313" key="5">
    <source>
        <dbReference type="Proteomes" id="UP001595733"/>
    </source>
</evidence>
<reference evidence="5" key="1">
    <citation type="journal article" date="2019" name="Int. J. Syst. Evol. Microbiol.">
        <title>The Global Catalogue of Microorganisms (GCM) 10K type strain sequencing project: providing services to taxonomists for standard genome sequencing and annotation.</title>
        <authorList>
            <consortium name="The Broad Institute Genomics Platform"/>
            <consortium name="The Broad Institute Genome Sequencing Center for Infectious Disease"/>
            <person name="Wu L."/>
            <person name="Ma J."/>
        </authorList>
    </citation>
    <scope>NUCLEOTIDE SEQUENCE [LARGE SCALE GENOMIC DNA]</scope>
    <source>
        <strain evidence="5">CCUG 50353</strain>
    </source>
</reference>
<dbReference type="CDD" id="cd04735">
    <property type="entry name" value="OYE_like_4_FMN"/>
    <property type="match status" value="1"/>
</dbReference>
<keyword evidence="1" id="KW-0285">Flavoprotein</keyword>
<evidence type="ECO:0000259" key="3">
    <source>
        <dbReference type="Pfam" id="PF00724"/>
    </source>
</evidence>
<dbReference type="PANTHER" id="PTHR43656:SF2">
    <property type="entry name" value="BINDING OXIDOREDUCTASE, PUTATIVE (AFU_ORTHOLOGUE AFUA_2G08260)-RELATED"/>
    <property type="match status" value="1"/>
</dbReference>
<dbReference type="PANTHER" id="PTHR43656">
    <property type="entry name" value="BINDING OXIDOREDUCTASE, PUTATIVE (AFU_ORTHOLOGUE AFUA_2G08260)-RELATED"/>
    <property type="match status" value="1"/>
</dbReference>
<keyword evidence="2" id="KW-0560">Oxidoreductase</keyword>
<evidence type="ECO:0000313" key="4">
    <source>
        <dbReference type="EMBL" id="MFC4354171.1"/>
    </source>
</evidence>
<accession>A0ABV8US92</accession>
<dbReference type="Pfam" id="PF00724">
    <property type="entry name" value="Oxidored_FMN"/>
    <property type="match status" value="1"/>
</dbReference>
<gene>
    <name evidence="4" type="ORF">ACFO0S_03680</name>
</gene>
<dbReference type="Gene3D" id="3.20.20.70">
    <property type="entry name" value="Aldolase class I"/>
    <property type="match status" value="1"/>
</dbReference>